<accession>A0ACC2ZY72</accession>
<reference evidence="1" key="1">
    <citation type="submission" date="2022-10" db="EMBL/GenBank/DDBJ databases">
        <title>Culturing micro-colonial fungi from biological soil crusts in the Mojave desert and describing Neophaeococcomyces mojavensis, and introducing the new genera and species Taxawa tesnikishii.</title>
        <authorList>
            <person name="Kurbessoian T."/>
            <person name="Stajich J.E."/>
        </authorList>
    </citation>
    <scope>NUCLEOTIDE SEQUENCE</scope>
    <source>
        <strain evidence="1">JES_112</strain>
    </source>
</reference>
<proteinExistence type="predicted"/>
<keyword evidence="2" id="KW-1185">Reference proteome</keyword>
<dbReference type="Proteomes" id="UP001172386">
    <property type="component" value="Unassembled WGS sequence"/>
</dbReference>
<gene>
    <name evidence="1" type="ORF">H2198_008107</name>
</gene>
<sequence>MSRNTAPWYTMRHGLWAHDLAYELMWQPAHSVESAERVCRCNETSVLVHRRLFNVAPSWSWASISGPILPFHNTHSPSSGHRHLSDEEEENDGPLTSRISRANFIWDDGCQIISDVPGAWATINDHKIEAVDSSSTKCCLSLAGTEADHRFVSDLDVCEDGLVVLVALHEDLERQDYCGLVVREKDQAHNSWTRCGTFWGVKTYSWPESLEQDVSEQEVSSQSGWRWP</sequence>
<organism evidence="1 2">
    <name type="scientific">Neophaeococcomyces mojaviensis</name>
    <dbReference type="NCBI Taxonomy" id="3383035"/>
    <lineage>
        <taxon>Eukaryota</taxon>
        <taxon>Fungi</taxon>
        <taxon>Dikarya</taxon>
        <taxon>Ascomycota</taxon>
        <taxon>Pezizomycotina</taxon>
        <taxon>Eurotiomycetes</taxon>
        <taxon>Chaetothyriomycetidae</taxon>
        <taxon>Chaetothyriales</taxon>
        <taxon>Chaetothyriales incertae sedis</taxon>
        <taxon>Neophaeococcomyces</taxon>
    </lineage>
</organism>
<evidence type="ECO:0000313" key="2">
    <source>
        <dbReference type="Proteomes" id="UP001172386"/>
    </source>
</evidence>
<comment type="caution">
    <text evidence="1">The sequence shown here is derived from an EMBL/GenBank/DDBJ whole genome shotgun (WGS) entry which is preliminary data.</text>
</comment>
<protein>
    <submittedName>
        <fullName evidence="1">Uncharacterized protein</fullName>
    </submittedName>
</protein>
<evidence type="ECO:0000313" key="1">
    <source>
        <dbReference type="EMBL" id="KAJ9652627.1"/>
    </source>
</evidence>
<dbReference type="EMBL" id="JAPDRQ010000189">
    <property type="protein sequence ID" value="KAJ9652627.1"/>
    <property type="molecule type" value="Genomic_DNA"/>
</dbReference>
<name>A0ACC2ZY72_9EURO</name>